<accession>A0A346RNW9</accession>
<dbReference type="SUPFAM" id="SSF57924">
    <property type="entry name" value="Inhibitor of apoptosis (IAP) repeat"/>
    <property type="match status" value="1"/>
</dbReference>
<evidence type="ECO:0000256" key="1">
    <source>
        <dbReference type="ARBA" id="ARBA00022723"/>
    </source>
</evidence>
<dbReference type="InterPro" id="IPR001841">
    <property type="entry name" value="Znf_RING"/>
</dbReference>
<dbReference type="EMBL" id="MH394321">
    <property type="protein sequence ID" value="AXS67766.1"/>
    <property type="molecule type" value="Genomic_DNA"/>
</dbReference>
<dbReference type="Pfam" id="PF13920">
    <property type="entry name" value="zf-C3HC4_3"/>
    <property type="match status" value="1"/>
</dbReference>
<proteinExistence type="predicted"/>
<evidence type="ECO:0000256" key="3">
    <source>
        <dbReference type="ARBA" id="ARBA00022833"/>
    </source>
</evidence>
<keyword evidence="2 4" id="KW-0863">Zinc-finger</keyword>
<protein>
    <submittedName>
        <fullName evidence="6">Iap-3</fullName>
    </submittedName>
</protein>
<sequence length="103" mass="12179">MQRLQYGIFNWTEIESDYLIEHIKYSPKCKYVLSKLDEETRPDFVPTETPKYDFVCVVCMVGKKSILFEPCRHLVCCENCASKVDQCVMCRSLILERKKIFLN</sequence>
<evidence type="ECO:0000259" key="5">
    <source>
        <dbReference type="PROSITE" id="PS50089"/>
    </source>
</evidence>
<dbReference type="PROSITE" id="PS50089">
    <property type="entry name" value="ZF_RING_2"/>
    <property type="match status" value="1"/>
</dbReference>
<dbReference type="FunFam" id="1.10.1170.10:FF:000002">
    <property type="entry name" value="Baculoviral IAP repeat containing 7"/>
    <property type="match status" value="1"/>
</dbReference>
<dbReference type="KEGG" id="vg:65102219"/>
<evidence type="ECO:0000256" key="4">
    <source>
        <dbReference type="PROSITE-ProRule" id="PRU00175"/>
    </source>
</evidence>
<reference evidence="6 7" key="1">
    <citation type="journal article" date="2018" name="J. Invertebr. Pathol.">
        <title>Morphological, genetic and biological characterisation of a novel alphabaculovirus isolated from Cryptophlebia peltastica (Lepidoptera: Tortricidae).</title>
        <authorList>
            <person name="Marsberg T."/>
            <person name="Jukes M.D."/>
            <person name="Krejmer-Rabalska M."/>
            <person name="Rabalski L."/>
            <person name="Knox C.M."/>
            <person name="Moore S.D."/>
            <person name="Hill M.P."/>
            <person name="Szewczyk B."/>
        </authorList>
    </citation>
    <scope>NUCLEOTIDE SEQUENCE [LARGE SCALE GENOMIC DNA]</scope>
    <source>
        <strain evidence="6">SA</strain>
    </source>
</reference>
<dbReference type="GeneID" id="65102219"/>
<feature type="domain" description="RING-type" evidence="5">
    <location>
        <begin position="56"/>
        <end position="91"/>
    </location>
</feature>
<evidence type="ECO:0000256" key="2">
    <source>
        <dbReference type="ARBA" id="ARBA00022771"/>
    </source>
</evidence>
<dbReference type="Proteomes" id="UP000500845">
    <property type="component" value="Segment"/>
</dbReference>
<organism evidence="6 7">
    <name type="scientific">Cryptophlebia peltastica nucleopolyhedrovirus</name>
    <dbReference type="NCBI Taxonomy" id="2304025"/>
    <lineage>
        <taxon>Viruses</taxon>
        <taxon>Viruses incertae sedis</taxon>
        <taxon>Naldaviricetes</taxon>
        <taxon>Lefavirales</taxon>
        <taxon>Baculoviridae</taxon>
        <taxon>Alphabaculovirus</taxon>
        <taxon>Alphabaculovirus crypeltasticae</taxon>
    </lineage>
</organism>
<dbReference type="GO" id="GO:0008270">
    <property type="term" value="F:zinc ion binding"/>
    <property type="evidence" value="ECO:0007669"/>
    <property type="project" value="UniProtKB-KW"/>
</dbReference>
<keyword evidence="3" id="KW-0862">Zinc</keyword>
<dbReference type="Gene3D" id="1.10.1170.10">
    <property type="entry name" value="Inhibitor Of Apoptosis Protein (2mihbC-IAP-1), Chain A"/>
    <property type="match status" value="1"/>
</dbReference>
<evidence type="ECO:0000313" key="6">
    <source>
        <dbReference type="EMBL" id="AXS67766.1"/>
    </source>
</evidence>
<keyword evidence="1" id="KW-0479">Metal-binding</keyword>
<dbReference type="RefSeq" id="YP_010086974.1">
    <property type="nucleotide sequence ID" value="NC_055500.1"/>
</dbReference>
<keyword evidence="7" id="KW-1185">Reference proteome</keyword>
<name>A0A346RNW9_9ABAC</name>
<evidence type="ECO:0000313" key="7">
    <source>
        <dbReference type="Proteomes" id="UP000500845"/>
    </source>
</evidence>